<dbReference type="SUPFAM" id="SSF56672">
    <property type="entry name" value="DNA/RNA polymerases"/>
    <property type="match status" value="1"/>
</dbReference>
<proteinExistence type="predicted"/>
<dbReference type="PROSITE" id="PS50878">
    <property type="entry name" value="RT_POL"/>
    <property type="match status" value="1"/>
</dbReference>
<feature type="compositionally biased region" description="Gly residues" evidence="1">
    <location>
        <begin position="1561"/>
        <end position="1570"/>
    </location>
</feature>
<dbReference type="Pfam" id="PF00078">
    <property type="entry name" value="RVT_1"/>
    <property type="match status" value="1"/>
</dbReference>
<dbReference type="InterPro" id="IPR000477">
    <property type="entry name" value="RT_dom"/>
</dbReference>
<name>A0A812Q8T3_9DINO</name>
<feature type="region of interest" description="Disordered" evidence="1">
    <location>
        <begin position="835"/>
        <end position="1035"/>
    </location>
</feature>
<dbReference type="OrthoDB" id="425681at2759"/>
<feature type="compositionally biased region" description="Low complexity" evidence="1">
    <location>
        <begin position="982"/>
        <end position="1004"/>
    </location>
</feature>
<keyword evidence="4" id="KW-1185">Reference proteome</keyword>
<feature type="compositionally biased region" description="Basic and acidic residues" evidence="1">
    <location>
        <begin position="1169"/>
        <end position="1178"/>
    </location>
</feature>
<dbReference type="InterPro" id="IPR043502">
    <property type="entry name" value="DNA/RNA_pol_sf"/>
</dbReference>
<comment type="caution">
    <text evidence="3">The sequence shown here is derived from an EMBL/GenBank/DDBJ whole genome shotgun (WGS) entry which is preliminary data.</text>
</comment>
<feature type="region of interest" description="Disordered" evidence="1">
    <location>
        <begin position="1321"/>
        <end position="1358"/>
    </location>
</feature>
<feature type="compositionally biased region" description="Basic and acidic residues" evidence="1">
    <location>
        <begin position="1018"/>
        <end position="1035"/>
    </location>
</feature>
<dbReference type="Gene3D" id="3.30.70.270">
    <property type="match status" value="1"/>
</dbReference>
<dbReference type="InterPro" id="IPR043128">
    <property type="entry name" value="Rev_trsase/Diguanyl_cyclase"/>
</dbReference>
<evidence type="ECO:0000256" key="1">
    <source>
        <dbReference type="SAM" id="MobiDB-lite"/>
    </source>
</evidence>
<evidence type="ECO:0000313" key="4">
    <source>
        <dbReference type="Proteomes" id="UP000601435"/>
    </source>
</evidence>
<feature type="compositionally biased region" description="Polar residues" evidence="1">
    <location>
        <begin position="923"/>
        <end position="940"/>
    </location>
</feature>
<reference evidence="3" key="1">
    <citation type="submission" date="2021-02" db="EMBL/GenBank/DDBJ databases">
        <authorList>
            <person name="Dougan E. K."/>
            <person name="Rhodes N."/>
            <person name="Thang M."/>
            <person name="Chan C."/>
        </authorList>
    </citation>
    <scope>NUCLEOTIDE SEQUENCE</scope>
</reference>
<dbReference type="EMBL" id="CAJNJA010016460">
    <property type="protein sequence ID" value="CAE7381271.1"/>
    <property type="molecule type" value="Genomic_DNA"/>
</dbReference>
<sequence>MEDQGLQAIAKTGKSNQFLTQFASRGLELIPPDMSQAEVPTSRPRQQDRRGRLIDSIAGARVTSRKTSVHVGSHKVLGTDHELLSTELLFGGLRSRRRPDTKPRVVAKEIPPILDVNQQEMTRLAREHTKVKGGRGYRDPPSVKALFDMARFSREAEDWKKAFAERRKEKRNHHERQVQEVAQGDWSGFRGLKKKRAGDWECHFAECQDGDPHKSIHDHLEGIYGDTPPDLTDFEPEGCFEPIRPEELHEAVRQGKRGKSVGEDGTSLELIEGILVAEGGESAILNWFSDILESGCMPDDWFTALMIILPKVAQPEKPKQLRKQSTDYIHAVQKLFGLEREWKFGLCFLKVDLEKAFDCVSKESLMAYIKSKIGRSFEARCWQKLLRTSEAHLHTAWGDSTLQLHHGIRQGAVESPLFFTNLAEWTLEETARRFSWPREDPLLRGLRITELMFVDDATLWQTSLPDLARRVEQWMTVLRESGLRINLGKCQLYCSPRNRQGGKLVVSGTELVSDNHLNIMGLRFVVNQTTCEVISTLLTRARDKFWGSFHLLGSRALNSFQLQLVVFMMDLKRGQGEALWRGGHKRWSTLWAERFWMNGAWWKAEQQNPYGERHTGKFYARFTLEEAEMDAVAGKVKCTLKDTELPSAHEPRDVGDDATFEIELLFRQLVQVQEQDIAGEMAWRLRQRLERPREDELEDRPRGGVDIPMEWNDTVSMLEAGVVEAAKARVRTTSPGPDSPEQDDVSSLVATWDDTSRLHQEPATTDEAIDAWLDIFGFVEPPTDSLPTVLPERLQEDIRRMIQGMSGRAIGLLRRSLPLCLNAVQDEVLELLRTDPSSSSREGAGCAGVGRHENRGSRSSGAALPEEDRPRARGRERPIVRSHPGAGGHEGRSTSSRPPGTETADNDMVEVTVDDSDHDSDSTLRMQLSTSSPATNTMGRVSSRLERDCLEAKSGHEEGPKGGPKDHSDEESLVQTTRHSDSSSSSPPSASSESKASSIDTSSSQDPDESQQVWNKHRGGEPGPRHSQERGRDEHVARQTWWMDSVNDLVRGGPGDRISRSVWESTAGTIRAREDAEYAKFAEVLLSLLGGHLDFQGRGMEQRLWHMYETGDFGETGPKSRKRPWRANNKPSWELPHPMGLMAAQMVTGDRYWCRCVRLESGEIVAVRDEANTDETRPAEMPGAGDEDKEDEALMQTSLTKLLGHQSRTRVVLQGLNFRLSNLGGGDATRRAKALLVRLARHFRIEQDNRGAQPELVQDAEAILAGHIDPELTQDFGNSEDYAFVEGWWTDLVGALNRDIHMAPLQTIQCLSEKEVQEIEHDQESQEEQNMAQEEWEEHMRRKKMEEEEVEHTPQVSSAREYQQWEDWAMWDEMQTKPTRKRRLQVEIRCGSSSSSSRAMVSCPVGEWDGMSELNIRLRLSPGEDGSEVANEADKPKTVADSEASTLLVEGMDDGAARPPALQSMGPQAWQEGASIPPTTLDGSTGSSMMAATSGASLGTTLSWGGAGTAVEDTLDPVTLAEIDAYAEQLRLEYREQARRGDGDEAAGFEEFLVTKAEGFLGDGGGGGGEPGHDDDRAKMRGDYE</sequence>
<feature type="compositionally biased region" description="Acidic residues" evidence="1">
    <location>
        <begin position="904"/>
        <end position="918"/>
    </location>
</feature>
<feature type="region of interest" description="Disordered" evidence="1">
    <location>
        <begin position="1169"/>
        <end position="1191"/>
    </location>
</feature>
<gene>
    <name evidence="3" type="primary">Ank3</name>
    <name evidence="3" type="ORF">SNEC2469_LOCUS10317</name>
</gene>
<evidence type="ECO:0000259" key="2">
    <source>
        <dbReference type="PROSITE" id="PS50878"/>
    </source>
</evidence>
<feature type="compositionally biased region" description="Basic and acidic residues" evidence="1">
    <location>
        <begin position="1571"/>
        <end position="1585"/>
    </location>
</feature>
<dbReference type="Proteomes" id="UP000601435">
    <property type="component" value="Unassembled WGS sequence"/>
</dbReference>
<accession>A0A812Q8T3</accession>
<feature type="compositionally biased region" description="Basic and acidic residues" evidence="1">
    <location>
        <begin position="866"/>
        <end position="879"/>
    </location>
</feature>
<evidence type="ECO:0000313" key="3">
    <source>
        <dbReference type="EMBL" id="CAE7381271.1"/>
    </source>
</evidence>
<organism evidence="3 4">
    <name type="scientific">Symbiodinium necroappetens</name>
    <dbReference type="NCBI Taxonomy" id="1628268"/>
    <lineage>
        <taxon>Eukaryota</taxon>
        <taxon>Sar</taxon>
        <taxon>Alveolata</taxon>
        <taxon>Dinophyceae</taxon>
        <taxon>Suessiales</taxon>
        <taxon>Symbiodiniaceae</taxon>
        <taxon>Symbiodinium</taxon>
    </lineage>
</organism>
<feature type="region of interest" description="Disordered" evidence="1">
    <location>
        <begin position="1560"/>
        <end position="1585"/>
    </location>
</feature>
<feature type="domain" description="Reverse transcriptase" evidence="2">
    <location>
        <begin position="115"/>
        <end position="524"/>
    </location>
</feature>
<feature type="compositionally biased region" description="Basic and acidic residues" evidence="1">
    <location>
        <begin position="943"/>
        <end position="970"/>
    </location>
</feature>
<protein>
    <submittedName>
        <fullName evidence="3">Ank3 protein</fullName>
    </submittedName>
</protein>